<accession>A0A136KJK1</accession>
<dbReference type="Gene3D" id="2.60.40.680">
    <property type="match status" value="1"/>
</dbReference>
<evidence type="ECO:0000259" key="3">
    <source>
        <dbReference type="Pfam" id="PF13205"/>
    </source>
</evidence>
<dbReference type="InterPro" id="IPR008969">
    <property type="entry name" value="CarboxyPept-like_regulatory"/>
</dbReference>
<dbReference type="Pfam" id="PF13205">
    <property type="entry name" value="Big_5"/>
    <property type="match status" value="1"/>
</dbReference>
<comment type="caution">
    <text evidence="4">The sequence shown here is derived from an EMBL/GenBank/DDBJ whole genome shotgun (WGS) entry which is preliminary data.</text>
</comment>
<dbReference type="EMBL" id="JYPD01000014">
    <property type="protein sequence ID" value="KXK09597.1"/>
    <property type="molecule type" value="Genomic_DNA"/>
</dbReference>
<gene>
    <name evidence="4" type="ORF">UZ20_WS6002000401</name>
</gene>
<evidence type="ECO:0000256" key="1">
    <source>
        <dbReference type="ARBA" id="ARBA00022729"/>
    </source>
</evidence>
<proteinExistence type="predicted"/>
<evidence type="ECO:0000313" key="4">
    <source>
        <dbReference type="EMBL" id="KXK09597.1"/>
    </source>
</evidence>
<evidence type="ECO:0000256" key="2">
    <source>
        <dbReference type="SAM" id="Phobius"/>
    </source>
</evidence>
<feature type="transmembrane region" description="Helical" evidence="2">
    <location>
        <begin position="451"/>
        <end position="473"/>
    </location>
</feature>
<feature type="transmembrane region" description="Helical" evidence="2">
    <location>
        <begin position="618"/>
        <end position="637"/>
    </location>
</feature>
<name>A0A136KJK1_9BACT</name>
<evidence type="ECO:0000313" key="5">
    <source>
        <dbReference type="Proteomes" id="UP000070449"/>
    </source>
</evidence>
<dbReference type="Proteomes" id="UP000070449">
    <property type="component" value="Unassembled WGS sequence"/>
</dbReference>
<dbReference type="SUPFAM" id="SSF49464">
    <property type="entry name" value="Carboxypeptidase regulatory domain-like"/>
    <property type="match status" value="1"/>
</dbReference>
<keyword evidence="1" id="KW-0732">Signal</keyword>
<dbReference type="STRING" id="1617427.UZ20_WS6002000401"/>
<dbReference type="AlphaFoldDB" id="A0A136KJK1"/>
<feature type="transmembrane region" description="Helical" evidence="2">
    <location>
        <begin position="594"/>
        <end position="612"/>
    </location>
</feature>
<dbReference type="InterPro" id="IPR013783">
    <property type="entry name" value="Ig-like_fold"/>
</dbReference>
<sequence>MKLSYKILLSSITFFLFFLIGNSKAQAGSFYFSPANANLIQGCINEVVVMVDTAGANSNAADIEITYNPAQIQVLDSDLITPGVQVIPGNAYQAYVYNNVTPGVIKVAAGSFIGDLNGVATLLKIQFQSIGATVSSGFTINFTGPGNTLDSNIAETTTSDDLLTSVTNGFYTFSSGSCIADTTPPTISFTNPVSNASGVGPSANLVITLSDNQSGVDIDSVVVTFNGVPYQNGDAGFNFTGSPGSYVITITPVGGIPQGVASTLVVQAKDLAGNSASRIMNFNVPAAPIVTPGPTQPPVQQDTVAPIITPEDPQDGSQVEINTNLNINITDDASGVNLGSLILILNGKQYKFNSPQVSYSGDPNNYTFILDPESLLPANSLSYLTIFVKDNAGNASIKTISFGPDLSKLPDTDTPDCLCPTPTSPLPDSYTDVVRIYQSINTILPSNLKSLGLPGFISALLALLTVLAMLSLLKIPDLLLFLFTKGNNRPWGVVYQEDSGEPVAGAKAILKSMETEAFIEKSVTDFQGRYQFDQPAGDYMLHVSKNGFGEKELGIRHEINSQIDYIDLAVDNTGPIMLVMNFIKKIIRFIQKQHLAFASAGLVLSIVSYMFVPTAIALLLTIFYSLWILIGGTLTFVKS</sequence>
<dbReference type="Pfam" id="PF13620">
    <property type="entry name" value="CarboxypepD_reg"/>
    <property type="match status" value="1"/>
</dbReference>
<keyword evidence="2" id="KW-1133">Transmembrane helix</keyword>
<organism evidence="4 5">
    <name type="scientific">candidate division WS6 bacterium OLB21</name>
    <dbReference type="NCBI Taxonomy" id="1617427"/>
    <lineage>
        <taxon>Bacteria</taxon>
        <taxon>Candidatus Dojkabacteria</taxon>
    </lineage>
</organism>
<protein>
    <recommendedName>
        <fullName evidence="3">SbsA Ig-like domain-containing protein</fullName>
    </recommendedName>
</protein>
<feature type="domain" description="SbsA Ig-like" evidence="3">
    <location>
        <begin position="181"/>
        <end position="276"/>
    </location>
</feature>
<keyword evidence="2" id="KW-0472">Membrane</keyword>
<reference evidence="4 5" key="1">
    <citation type="submission" date="2015-02" db="EMBL/GenBank/DDBJ databases">
        <title>Improved understanding of the partial-nitritation anammox process through 23 genomes representing the majority of the microbial community.</title>
        <authorList>
            <person name="Speth D.R."/>
            <person name="In T Zandt M."/>
            <person name="Guerrero Cruz S."/>
            <person name="Jetten M.S."/>
            <person name="Dutilh B.E."/>
        </authorList>
    </citation>
    <scope>NUCLEOTIDE SEQUENCE [LARGE SCALE GENOMIC DNA]</scope>
    <source>
        <strain evidence="4">OLB21</strain>
    </source>
</reference>
<keyword evidence="2" id="KW-0812">Transmembrane</keyword>
<dbReference type="Gene3D" id="2.60.40.10">
    <property type="entry name" value="Immunoglobulins"/>
    <property type="match status" value="1"/>
</dbReference>
<dbReference type="InterPro" id="IPR032812">
    <property type="entry name" value="SbsA_Ig"/>
</dbReference>